<evidence type="ECO:0000256" key="1">
    <source>
        <dbReference type="SAM" id="Phobius"/>
    </source>
</evidence>
<protein>
    <recommendedName>
        <fullName evidence="4">Transmembrane protein</fullName>
    </recommendedName>
</protein>
<organism evidence="2 3">
    <name type="scientific">Polyrhizophydium stewartii</name>
    <dbReference type="NCBI Taxonomy" id="2732419"/>
    <lineage>
        <taxon>Eukaryota</taxon>
        <taxon>Fungi</taxon>
        <taxon>Fungi incertae sedis</taxon>
        <taxon>Chytridiomycota</taxon>
        <taxon>Chytridiomycota incertae sedis</taxon>
        <taxon>Chytridiomycetes</taxon>
        <taxon>Rhizophydiales</taxon>
        <taxon>Rhizophydiales incertae sedis</taxon>
        <taxon>Polyrhizophydium</taxon>
    </lineage>
</organism>
<keyword evidence="1" id="KW-0812">Transmembrane</keyword>
<feature type="transmembrane region" description="Helical" evidence="1">
    <location>
        <begin position="153"/>
        <end position="176"/>
    </location>
</feature>
<gene>
    <name evidence="2" type="ORF">HK105_207708</name>
</gene>
<evidence type="ECO:0000313" key="2">
    <source>
        <dbReference type="EMBL" id="KAL2912821.1"/>
    </source>
</evidence>
<proteinExistence type="predicted"/>
<keyword evidence="1" id="KW-0472">Membrane</keyword>
<keyword evidence="3" id="KW-1185">Reference proteome</keyword>
<dbReference type="EMBL" id="JADGIZ020000057">
    <property type="protein sequence ID" value="KAL2912821.1"/>
    <property type="molecule type" value="Genomic_DNA"/>
</dbReference>
<feature type="transmembrane region" description="Helical" evidence="1">
    <location>
        <begin position="79"/>
        <end position="103"/>
    </location>
</feature>
<evidence type="ECO:0000313" key="3">
    <source>
        <dbReference type="Proteomes" id="UP001527925"/>
    </source>
</evidence>
<reference evidence="2 3" key="1">
    <citation type="submission" date="2023-09" db="EMBL/GenBank/DDBJ databases">
        <title>Pangenome analysis of Batrachochytrium dendrobatidis and related Chytrids.</title>
        <authorList>
            <person name="Yacoub M.N."/>
            <person name="Stajich J.E."/>
            <person name="James T.Y."/>
        </authorList>
    </citation>
    <scope>NUCLEOTIDE SEQUENCE [LARGE SCALE GENOMIC DNA]</scope>
    <source>
        <strain evidence="2 3">JEL0888</strain>
    </source>
</reference>
<name>A0ABR4MZW8_9FUNG</name>
<accession>A0ABR4MZW8</accession>
<feature type="transmembrane region" description="Helical" evidence="1">
    <location>
        <begin position="53"/>
        <end position="73"/>
    </location>
</feature>
<comment type="caution">
    <text evidence="2">The sequence shown here is derived from an EMBL/GenBank/DDBJ whole genome shotgun (WGS) entry which is preliminary data.</text>
</comment>
<feature type="transmembrane region" description="Helical" evidence="1">
    <location>
        <begin position="188"/>
        <end position="212"/>
    </location>
</feature>
<evidence type="ECO:0008006" key="4">
    <source>
        <dbReference type="Google" id="ProtNLM"/>
    </source>
</evidence>
<feature type="transmembrane region" description="Helical" evidence="1">
    <location>
        <begin position="20"/>
        <end position="41"/>
    </location>
</feature>
<sequence length="319" mass="35437">MLGAWAAGPPSPPPDRTAAALRYVTTYAVLLWAAATLLPLWELPPSTYARLSRVACIVLVAVAALELPLVTSTEASNSVLAHVAALVHEVDFVLFYVAMMELIKPFLPYWNCVSTRILRFHQLSLVVLLVIAVSLDCIPVMAATGWVFRGFNFLVAVVGVWHMRFLVSLSNFVLAWMPRKSRPLRGRFMGTLVVTGVFAVLGCAHMLVWLVLGKSLFEPYLIFRLYDCFQLSSLQTMQLLRKTLVNKPPPTPTTLEAGPRESEMILDDDDMRAAGLGESIHSMLCSNDTLSNRSTSSSQPFITVADPYERQAVEHRFLR</sequence>
<keyword evidence="1" id="KW-1133">Transmembrane helix</keyword>
<dbReference type="Proteomes" id="UP001527925">
    <property type="component" value="Unassembled WGS sequence"/>
</dbReference>
<feature type="transmembrane region" description="Helical" evidence="1">
    <location>
        <begin position="123"/>
        <end position="147"/>
    </location>
</feature>